<keyword evidence="1" id="KW-0547">Nucleotide-binding</keyword>
<dbReference type="PANTHER" id="PTHR20873:SF0">
    <property type="entry name" value="L-SERYL-TRNA(SEC) KINASE"/>
    <property type="match status" value="1"/>
</dbReference>
<accession>A0A0A9XV27</accession>
<protein>
    <submittedName>
        <fullName evidence="3">L-seryl-tRNA(Sec) kinase</fullName>
    </submittedName>
</protein>
<keyword evidence="2" id="KW-0067">ATP-binding</keyword>
<name>A0A0A9XV27_LYGHE</name>
<gene>
    <name evidence="3" type="primary">Pstk</name>
    <name evidence="3" type="ORF">CM83_72760</name>
</gene>
<dbReference type="AlphaFoldDB" id="A0A0A9XV27"/>
<dbReference type="SUPFAM" id="SSF52540">
    <property type="entry name" value="P-loop containing nucleoside triphosphate hydrolases"/>
    <property type="match status" value="1"/>
</dbReference>
<dbReference type="Gene3D" id="3.40.50.300">
    <property type="entry name" value="P-loop containing nucleotide triphosphate hydrolases"/>
    <property type="match status" value="1"/>
</dbReference>
<dbReference type="CDD" id="cd00009">
    <property type="entry name" value="AAA"/>
    <property type="match status" value="1"/>
</dbReference>
<keyword evidence="3" id="KW-0418">Kinase</keyword>
<dbReference type="PANTHER" id="PTHR20873">
    <property type="entry name" value="L-SERYL-TRNA(SEC) KINASE"/>
    <property type="match status" value="1"/>
</dbReference>
<evidence type="ECO:0000256" key="1">
    <source>
        <dbReference type="ARBA" id="ARBA00022741"/>
    </source>
</evidence>
<dbReference type="EMBL" id="GBHO01022509">
    <property type="protein sequence ID" value="JAG21095.1"/>
    <property type="molecule type" value="Transcribed_RNA"/>
</dbReference>
<reference evidence="3" key="2">
    <citation type="submission" date="2014-07" db="EMBL/GenBank/DDBJ databases">
        <authorList>
            <person name="Hull J."/>
        </authorList>
    </citation>
    <scope>NUCLEOTIDE SEQUENCE</scope>
</reference>
<proteinExistence type="predicted"/>
<evidence type="ECO:0000256" key="2">
    <source>
        <dbReference type="ARBA" id="ARBA00022840"/>
    </source>
</evidence>
<dbReference type="InterPro" id="IPR027417">
    <property type="entry name" value="P-loop_NTPase"/>
</dbReference>
<organism evidence="3">
    <name type="scientific">Lygus hesperus</name>
    <name type="common">Western plant bug</name>
    <dbReference type="NCBI Taxonomy" id="30085"/>
    <lineage>
        <taxon>Eukaryota</taxon>
        <taxon>Metazoa</taxon>
        <taxon>Ecdysozoa</taxon>
        <taxon>Arthropoda</taxon>
        <taxon>Hexapoda</taxon>
        <taxon>Insecta</taxon>
        <taxon>Pterygota</taxon>
        <taxon>Neoptera</taxon>
        <taxon>Paraneoptera</taxon>
        <taxon>Hemiptera</taxon>
        <taxon>Heteroptera</taxon>
        <taxon>Panheteroptera</taxon>
        <taxon>Cimicomorpha</taxon>
        <taxon>Miridae</taxon>
        <taxon>Mirini</taxon>
        <taxon>Lygus</taxon>
    </lineage>
</organism>
<dbReference type="Pfam" id="PF08433">
    <property type="entry name" value="KTI12"/>
    <property type="match status" value="1"/>
</dbReference>
<sequence length="268" mass="30311">MAVSLLCLVGIPGSGKTTVARAIENYVKGRSGNVVVIEYDSHIDNNVFARGEWKDSRIHLLGKVEKIAEELTKTERKSVVILDDNFYYRSMRYDVYKIAKKFNLGFGQIFLDVPLEVCIRRNMSRTKPLNSETINKMKALLEPPEPSRNSWEAYSVIFSSDGPNLEVIYDLIAETWMNPCCEEPAVVFVPQKNSNVHYADLALRQIIKSIVRNTLPEARADLTRKLAHKKKLILEDIKLMKIALPDSSGSESVPALIPFLEPLMSKLD</sequence>
<dbReference type="InterPro" id="IPR013641">
    <property type="entry name" value="KTI12/PSTK"/>
</dbReference>
<dbReference type="GO" id="GO:0000049">
    <property type="term" value="F:tRNA binding"/>
    <property type="evidence" value="ECO:0007669"/>
    <property type="project" value="TreeGrafter"/>
</dbReference>
<dbReference type="GO" id="GO:0005524">
    <property type="term" value="F:ATP binding"/>
    <property type="evidence" value="ECO:0007669"/>
    <property type="project" value="UniProtKB-KW"/>
</dbReference>
<reference evidence="3" key="1">
    <citation type="journal article" date="2014" name="PLoS ONE">
        <title>Transcriptome-Based Identification of ABC Transporters in the Western Tarnished Plant Bug Lygus hesperus.</title>
        <authorList>
            <person name="Hull J.J."/>
            <person name="Chaney K."/>
            <person name="Geib S.M."/>
            <person name="Fabrick J.A."/>
            <person name="Brent C.S."/>
            <person name="Walsh D."/>
            <person name="Lavine L.C."/>
        </authorList>
    </citation>
    <scope>NUCLEOTIDE SEQUENCE</scope>
</reference>
<dbReference type="GO" id="GO:0016301">
    <property type="term" value="F:kinase activity"/>
    <property type="evidence" value="ECO:0007669"/>
    <property type="project" value="UniProtKB-KW"/>
</dbReference>
<keyword evidence="3" id="KW-0808">Transferase</keyword>
<evidence type="ECO:0000313" key="3">
    <source>
        <dbReference type="EMBL" id="JAG21095.1"/>
    </source>
</evidence>
<dbReference type="InterPro" id="IPR052648">
    <property type="entry name" value="Ser-tRNA(Sec)_kinase"/>
</dbReference>